<name>A0AAE0J9H6_9PEZI</name>
<dbReference type="RefSeq" id="XP_062678819.1">
    <property type="nucleotide sequence ID" value="XM_062828505.1"/>
</dbReference>
<reference evidence="9" key="1">
    <citation type="journal article" date="2023" name="Mol. Phylogenet. Evol.">
        <title>Genome-scale phylogeny and comparative genomics of the fungal order Sordariales.</title>
        <authorList>
            <person name="Hensen N."/>
            <person name="Bonometti L."/>
            <person name="Westerberg I."/>
            <person name="Brannstrom I.O."/>
            <person name="Guillou S."/>
            <person name="Cros-Aarteil S."/>
            <person name="Calhoun S."/>
            <person name="Haridas S."/>
            <person name="Kuo A."/>
            <person name="Mondo S."/>
            <person name="Pangilinan J."/>
            <person name="Riley R."/>
            <person name="LaButti K."/>
            <person name="Andreopoulos B."/>
            <person name="Lipzen A."/>
            <person name="Chen C."/>
            <person name="Yan M."/>
            <person name="Daum C."/>
            <person name="Ng V."/>
            <person name="Clum A."/>
            <person name="Steindorff A."/>
            <person name="Ohm R.A."/>
            <person name="Martin F."/>
            <person name="Silar P."/>
            <person name="Natvig D.O."/>
            <person name="Lalanne C."/>
            <person name="Gautier V."/>
            <person name="Ament-Velasquez S.L."/>
            <person name="Kruys A."/>
            <person name="Hutchinson M.I."/>
            <person name="Powell A.J."/>
            <person name="Barry K."/>
            <person name="Miller A.N."/>
            <person name="Grigoriev I.V."/>
            <person name="Debuchy R."/>
            <person name="Gladieux P."/>
            <person name="Hiltunen Thoren M."/>
            <person name="Johannesson H."/>
        </authorList>
    </citation>
    <scope>NUCLEOTIDE SEQUENCE</scope>
    <source>
        <strain evidence="9">CBS 560.94</strain>
    </source>
</reference>
<feature type="domain" description="Thioredoxin" evidence="8">
    <location>
        <begin position="313"/>
        <end position="448"/>
    </location>
</feature>
<evidence type="ECO:0000256" key="2">
    <source>
        <dbReference type="ARBA" id="ARBA00022692"/>
    </source>
</evidence>
<feature type="domain" description="Thioredoxin" evidence="8">
    <location>
        <begin position="11"/>
        <end position="163"/>
    </location>
</feature>
<comment type="subcellular location">
    <subcellularLocation>
        <location evidence="1">Membrane</location>
        <topology evidence="1">Single-pass membrane protein</topology>
    </subcellularLocation>
</comment>
<organism evidence="9 10">
    <name type="scientific">Neurospora tetraspora</name>
    <dbReference type="NCBI Taxonomy" id="94610"/>
    <lineage>
        <taxon>Eukaryota</taxon>
        <taxon>Fungi</taxon>
        <taxon>Dikarya</taxon>
        <taxon>Ascomycota</taxon>
        <taxon>Pezizomycotina</taxon>
        <taxon>Sordariomycetes</taxon>
        <taxon>Sordariomycetidae</taxon>
        <taxon>Sordariales</taxon>
        <taxon>Sordariaceae</taxon>
        <taxon>Neurospora</taxon>
    </lineage>
</organism>
<keyword evidence="4 6" id="KW-0472">Membrane</keyword>
<evidence type="ECO:0000256" key="6">
    <source>
        <dbReference type="SAM" id="Phobius"/>
    </source>
</evidence>
<dbReference type="InterPro" id="IPR036249">
    <property type="entry name" value="Thioredoxin-like_sf"/>
</dbReference>
<evidence type="ECO:0000313" key="10">
    <source>
        <dbReference type="Proteomes" id="UP001278500"/>
    </source>
</evidence>
<dbReference type="Pfam" id="PF00085">
    <property type="entry name" value="Thioredoxin"/>
    <property type="match status" value="2"/>
</dbReference>
<evidence type="ECO:0000313" key="9">
    <source>
        <dbReference type="EMBL" id="KAK3339459.1"/>
    </source>
</evidence>
<keyword evidence="2 6" id="KW-0812">Transmembrane</keyword>
<comment type="caution">
    <text evidence="9">The sequence shown here is derived from an EMBL/GenBank/DDBJ whole genome shotgun (WGS) entry which is preliminary data.</text>
</comment>
<evidence type="ECO:0000256" key="7">
    <source>
        <dbReference type="SAM" id="SignalP"/>
    </source>
</evidence>
<dbReference type="EMBL" id="JAUEPP010000007">
    <property type="protein sequence ID" value="KAK3339459.1"/>
    <property type="molecule type" value="Genomic_DNA"/>
</dbReference>
<dbReference type="PANTHER" id="PTHR46426:SF1">
    <property type="entry name" value="PROTEIN DISULFIDE-ISOMERASE TMX3"/>
    <property type="match status" value="1"/>
</dbReference>
<dbReference type="GeneID" id="87865659"/>
<dbReference type="InterPro" id="IPR013766">
    <property type="entry name" value="Thioredoxin_domain"/>
</dbReference>
<feature type="region of interest" description="Disordered" evidence="5">
    <location>
        <begin position="278"/>
        <end position="313"/>
    </location>
</feature>
<feature type="transmembrane region" description="Helical" evidence="6">
    <location>
        <begin position="750"/>
        <end position="767"/>
    </location>
</feature>
<evidence type="ECO:0000259" key="8">
    <source>
        <dbReference type="PROSITE" id="PS51352"/>
    </source>
</evidence>
<accession>A0AAE0J9H6</accession>
<keyword evidence="7" id="KW-0732">Signal</keyword>
<dbReference type="InterPro" id="IPR052250">
    <property type="entry name" value="PDI_TMX3"/>
</dbReference>
<gene>
    <name evidence="9" type="ORF">B0H65DRAFT_511658</name>
</gene>
<dbReference type="Proteomes" id="UP001278500">
    <property type="component" value="Unassembled WGS sequence"/>
</dbReference>
<dbReference type="AlphaFoldDB" id="A0AAE0J9H6"/>
<feature type="chain" id="PRO_5042063632" description="Thioredoxin domain-containing protein" evidence="7">
    <location>
        <begin position="17"/>
        <end position="820"/>
    </location>
</feature>
<keyword evidence="10" id="KW-1185">Reference proteome</keyword>
<reference evidence="9" key="2">
    <citation type="submission" date="2023-06" db="EMBL/GenBank/DDBJ databases">
        <authorList>
            <consortium name="Lawrence Berkeley National Laboratory"/>
            <person name="Haridas S."/>
            <person name="Hensen N."/>
            <person name="Bonometti L."/>
            <person name="Westerberg I."/>
            <person name="Brannstrom I.O."/>
            <person name="Guillou S."/>
            <person name="Cros-Aarteil S."/>
            <person name="Calhoun S."/>
            <person name="Kuo A."/>
            <person name="Mondo S."/>
            <person name="Pangilinan J."/>
            <person name="Riley R."/>
            <person name="Labutti K."/>
            <person name="Andreopoulos B."/>
            <person name="Lipzen A."/>
            <person name="Chen C."/>
            <person name="Yanf M."/>
            <person name="Daum C."/>
            <person name="Ng V."/>
            <person name="Clum A."/>
            <person name="Steindorff A."/>
            <person name="Ohm R."/>
            <person name="Martin F."/>
            <person name="Silar P."/>
            <person name="Natvig D."/>
            <person name="Lalanne C."/>
            <person name="Gautier V."/>
            <person name="Ament-Velasquez S.L."/>
            <person name="Kruys A."/>
            <person name="Hutchinson M.I."/>
            <person name="Powell A.J."/>
            <person name="Barry K."/>
            <person name="Miller A.N."/>
            <person name="Grigoriev I.V."/>
            <person name="Debuchy R."/>
            <person name="Gladieux P."/>
            <person name="Thoren M.H."/>
            <person name="Johannesson H."/>
        </authorList>
    </citation>
    <scope>NUCLEOTIDE SEQUENCE</scope>
    <source>
        <strain evidence="9">CBS 560.94</strain>
    </source>
</reference>
<dbReference type="GO" id="GO:0016020">
    <property type="term" value="C:membrane"/>
    <property type="evidence" value="ECO:0007669"/>
    <property type="project" value="UniProtKB-SubCell"/>
</dbReference>
<dbReference type="SUPFAM" id="SSF52833">
    <property type="entry name" value="Thioredoxin-like"/>
    <property type="match status" value="3"/>
</dbReference>
<protein>
    <recommendedName>
        <fullName evidence="8">Thioredoxin domain-containing protein</fullName>
    </recommendedName>
</protein>
<feature type="compositionally biased region" description="Basic and acidic residues" evidence="5">
    <location>
        <begin position="278"/>
        <end position="311"/>
    </location>
</feature>
<dbReference type="GO" id="GO:0005783">
    <property type="term" value="C:endoplasmic reticulum"/>
    <property type="evidence" value="ECO:0007669"/>
    <property type="project" value="TreeGrafter"/>
</dbReference>
<sequence>MRWLPLFLGAARVAVAASTTTTTEAEDDVGVTEYTKFNDVSIPPLIELTPDNWEKESKASKWLMVKHYSPYCPHCIDFAPTYQTLYEFYYTSKPVGNENANFTNFYDFRFGTINCVAYYDLCSAHKASSYPTTTLYKNGEQVEALKGVKSMVVLSEVVEKALEETKPGSRPAKLELPKPGEISAPGYVPKVGAIKDTKEASKVDSVKDVPKVDLVKDSTKVDSVKDMPKVDLVKDSAKVEQPVKDTFITGNDEYLMPTPKTEDKVADKVVEKVADKATETKAVSKADPSVEAKAKVETAKVEKAKEEEKKSTPAAYYEAPAAAAAAAASIKGNKPKTTPNPNGISQPLTAESFQSQVTMTQQPWFIKFYAPWCHHCQAMAANWAQVAREMKGRLNIGEVNCEQEVRLCKDVRVTGYPTIQFFRGGERAEYTGLRGLGDFLAYAEKAIDISNGVQDVDAASFKALEEKEEVIFVYFYDHATTTEDFLALERLPLSLIGRAKLVKTRDPEMYDRFKITTWPRLLVSREGRPTYYQPLTPNEMRGTRQVLDWMKSVWLPIVPEMTASNAREIMDGKIVVLGLLNRDDEESFTGAIREMKSAAGEWMDKQIQLFQLERQELRNAKQLRIEEAEDRNDQRALRNAKNIRINMDRADRKEITFAWVDGVFWQRWIRTTYGIDVKDTGDRIIINDEDNRRYWDQTTTGNPIVPSRTSILETITKISQNPLNIKPKLTISAFEKMFFDIRMTFSEHPYLSMGCILGIAFGCLSWFRNSARAQRRAGHGTHFKLEEGGVGAPGEKGSTGGFIQSVFGGSGGSSSGPKAD</sequence>
<dbReference type="PROSITE" id="PS51352">
    <property type="entry name" value="THIOREDOXIN_2"/>
    <property type="match status" value="2"/>
</dbReference>
<keyword evidence="3 6" id="KW-1133">Transmembrane helix</keyword>
<feature type="signal peptide" evidence="7">
    <location>
        <begin position="1"/>
        <end position="16"/>
    </location>
</feature>
<evidence type="ECO:0000256" key="4">
    <source>
        <dbReference type="ARBA" id="ARBA00023136"/>
    </source>
</evidence>
<evidence type="ECO:0000256" key="5">
    <source>
        <dbReference type="SAM" id="MobiDB-lite"/>
    </source>
</evidence>
<proteinExistence type="predicted"/>
<evidence type="ECO:0000256" key="3">
    <source>
        <dbReference type="ARBA" id="ARBA00022989"/>
    </source>
</evidence>
<dbReference type="CDD" id="cd02961">
    <property type="entry name" value="PDI_a_family"/>
    <property type="match status" value="2"/>
</dbReference>
<dbReference type="Gene3D" id="3.40.30.10">
    <property type="entry name" value="Glutaredoxin"/>
    <property type="match status" value="2"/>
</dbReference>
<evidence type="ECO:0000256" key="1">
    <source>
        <dbReference type="ARBA" id="ARBA00004167"/>
    </source>
</evidence>
<dbReference type="PANTHER" id="PTHR46426">
    <property type="entry name" value="PROTEIN DISULFIDE-ISOMERASE TMX3"/>
    <property type="match status" value="1"/>
</dbReference>